<evidence type="ECO:0000256" key="1">
    <source>
        <dbReference type="ARBA" id="ARBA00004496"/>
    </source>
</evidence>
<dbReference type="SUPFAM" id="SSF109910">
    <property type="entry name" value="YgfY-like"/>
    <property type="match status" value="1"/>
</dbReference>
<dbReference type="OrthoDB" id="9180899at2"/>
<evidence type="ECO:0000313" key="6">
    <source>
        <dbReference type="EMBL" id="SDX47139.1"/>
    </source>
</evidence>
<dbReference type="Proteomes" id="UP000243778">
    <property type="component" value="Unassembled WGS sequence"/>
</dbReference>
<dbReference type="EMBL" id="FNNU01000004">
    <property type="protein sequence ID" value="SDX47139.1"/>
    <property type="molecule type" value="Genomic_DNA"/>
</dbReference>
<reference evidence="7" key="1">
    <citation type="submission" date="2016-10" db="EMBL/GenBank/DDBJ databases">
        <authorList>
            <person name="Varghese N."/>
            <person name="Submissions S."/>
        </authorList>
    </citation>
    <scope>NUCLEOTIDE SEQUENCE [LARGE SCALE GENOMIC DNA]</scope>
    <source>
        <strain evidence="7">NRRL B-59562</strain>
    </source>
</reference>
<dbReference type="PANTHER" id="PTHR39585">
    <property type="entry name" value="FAD ASSEMBLY FACTOR SDHE"/>
    <property type="match status" value="1"/>
</dbReference>
<dbReference type="PANTHER" id="PTHR39585:SF1">
    <property type="entry name" value="FAD ASSEMBLY FACTOR SDHE"/>
    <property type="match status" value="1"/>
</dbReference>
<comment type="similarity">
    <text evidence="2">Belongs to the SdhE FAD assembly factor family.</text>
</comment>
<dbReference type="InterPro" id="IPR036714">
    <property type="entry name" value="SDH_sf"/>
</dbReference>
<dbReference type="InterPro" id="IPR050531">
    <property type="entry name" value="SdhE_FAD_assembly_factor"/>
</dbReference>
<protein>
    <recommendedName>
        <fullName evidence="3">FAD assembly factor SdhE</fullName>
    </recommendedName>
</protein>
<organism evidence="6 7">
    <name type="scientific">Pseudomonas kuykendallii</name>
    <dbReference type="NCBI Taxonomy" id="1007099"/>
    <lineage>
        <taxon>Bacteria</taxon>
        <taxon>Pseudomonadati</taxon>
        <taxon>Pseudomonadota</taxon>
        <taxon>Gammaproteobacteria</taxon>
        <taxon>Pseudomonadales</taxon>
        <taxon>Pseudomonadaceae</taxon>
        <taxon>Pseudomonas</taxon>
    </lineage>
</organism>
<sequence>MVDDIELNRLFWHSRRGMLELDVLLVPFVREVYPNLDDEDRARYRKLLTCEDQDMFGWFMQRAEPDDPDLQRMVRMILDRVQPK</sequence>
<name>A0A1H3C0V5_9PSED</name>
<evidence type="ECO:0000256" key="4">
    <source>
        <dbReference type="ARBA" id="ARBA00022490"/>
    </source>
</evidence>
<dbReference type="Gene3D" id="1.10.150.250">
    <property type="entry name" value="Flavinator of succinate dehydrogenase"/>
    <property type="match status" value="1"/>
</dbReference>
<gene>
    <name evidence="6" type="ORF">SAMN05216287_3025</name>
</gene>
<keyword evidence="5" id="KW-0143">Chaperone</keyword>
<evidence type="ECO:0000256" key="3">
    <source>
        <dbReference type="ARBA" id="ARBA00019418"/>
    </source>
</evidence>
<evidence type="ECO:0000313" key="7">
    <source>
        <dbReference type="Proteomes" id="UP000243778"/>
    </source>
</evidence>
<evidence type="ECO:0000256" key="2">
    <source>
        <dbReference type="ARBA" id="ARBA00008571"/>
    </source>
</evidence>
<dbReference type="RefSeq" id="WP_090229840.1">
    <property type="nucleotide sequence ID" value="NZ_FNNU01000004.1"/>
</dbReference>
<dbReference type="STRING" id="1007099.SAMN05216287_3025"/>
<dbReference type="InterPro" id="IPR005631">
    <property type="entry name" value="SDH"/>
</dbReference>
<accession>A0A1H3C0V5</accession>
<dbReference type="GO" id="GO:0006105">
    <property type="term" value="P:succinate metabolic process"/>
    <property type="evidence" value="ECO:0007669"/>
    <property type="project" value="TreeGrafter"/>
</dbReference>
<dbReference type="GO" id="GO:0005737">
    <property type="term" value="C:cytoplasm"/>
    <property type="evidence" value="ECO:0007669"/>
    <property type="project" value="UniProtKB-SubCell"/>
</dbReference>
<keyword evidence="7" id="KW-1185">Reference proteome</keyword>
<proteinExistence type="inferred from homology"/>
<dbReference type="Pfam" id="PF03937">
    <property type="entry name" value="Sdh5"/>
    <property type="match status" value="1"/>
</dbReference>
<dbReference type="AlphaFoldDB" id="A0A1H3C0V5"/>
<evidence type="ECO:0000256" key="5">
    <source>
        <dbReference type="ARBA" id="ARBA00023186"/>
    </source>
</evidence>
<keyword evidence="4" id="KW-0963">Cytoplasm</keyword>
<comment type="subcellular location">
    <subcellularLocation>
        <location evidence="1">Cytoplasm</location>
    </subcellularLocation>
</comment>